<evidence type="ECO:0000313" key="5">
    <source>
        <dbReference type="Proteomes" id="UP000186583"/>
    </source>
</evidence>
<dbReference type="OrthoDB" id="354304at2759"/>
<proteinExistence type="predicted"/>
<dbReference type="GO" id="GO:0043456">
    <property type="term" value="P:regulation of pentose-phosphate shunt"/>
    <property type="evidence" value="ECO:0007669"/>
    <property type="project" value="TreeGrafter"/>
</dbReference>
<dbReference type="GO" id="GO:0004331">
    <property type="term" value="F:fructose-2,6-bisphosphate 2-phosphatase activity"/>
    <property type="evidence" value="ECO:0007669"/>
    <property type="project" value="TreeGrafter"/>
</dbReference>
<feature type="binding site" evidence="3">
    <location>
        <begin position="10"/>
        <end position="17"/>
    </location>
    <ligand>
        <name>substrate</name>
    </ligand>
</feature>
<dbReference type="Gene3D" id="3.40.50.1240">
    <property type="entry name" value="Phosphoglycerate mutase-like"/>
    <property type="match status" value="1"/>
</dbReference>
<feature type="active site" description="Tele-phosphohistidine intermediate" evidence="2">
    <location>
        <position position="11"/>
    </location>
</feature>
<dbReference type="InterPro" id="IPR051695">
    <property type="entry name" value="Phosphoglycerate_Mutase"/>
</dbReference>
<protein>
    <submittedName>
        <fullName evidence="4">Putative phosphatase</fullName>
    </submittedName>
</protein>
<dbReference type="InterPro" id="IPR013078">
    <property type="entry name" value="His_Pase_superF_clade-1"/>
</dbReference>
<dbReference type="Pfam" id="PF00300">
    <property type="entry name" value="His_Phos_1"/>
    <property type="match status" value="1"/>
</dbReference>
<feature type="active site" description="Proton donor/acceptor" evidence="2">
    <location>
        <position position="101"/>
    </location>
</feature>
<dbReference type="CDD" id="cd07067">
    <property type="entry name" value="HP_PGM_like"/>
    <property type="match status" value="1"/>
</dbReference>
<feature type="binding site" evidence="3">
    <location>
        <position position="66"/>
    </location>
    <ligand>
        <name>substrate</name>
    </ligand>
</feature>
<sequence length="280" mass="30680">MGALHLYLVRHGESVDNVANLYAGSRDAPLTSHGVLQARRLGAHLVTRTTSASAGITHIFTSNLQRAYRTAEAVRDALSSPDVASNARRLLEVVRLPELREKHFGSGEGQRFGVRPVGNRHIGAEDHDAMRVRAERFIDEYLVPIFACIDAEDGTTESVVIVAHGIILGVLARLLQSVSSFASPVSAPREQLQLSWSNTGFVEMRVELVEKQPVLSKSAAPAVRWPGLSLRIVRVNCTDHLQGLKKTRGGIGSATFDEKQKTLNAFFVPNPKKRKYGDKT</sequence>
<accession>A0A1Q8RYT0</accession>
<dbReference type="InterPro" id="IPR001345">
    <property type="entry name" value="PG/BPGM_mutase_AS"/>
</dbReference>
<evidence type="ECO:0000256" key="2">
    <source>
        <dbReference type="PIRSR" id="PIRSR613078-1"/>
    </source>
</evidence>
<evidence type="ECO:0000313" key="4">
    <source>
        <dbReference type="EMBL" id="OLN92251.1"/>
    </source>
</evidence>
<gene>
    <name evidence="4" type="ORF">CCHL11_01350</name>
</gene>
<dbReference type="Proteomes" id="UP000186583">
    <property type="component" value="Unassembled WGS sequence"/>
</dbReference>
<organism evidence="4 5">
    <name type="scientific">Colletotrichum chlorophyti</name>
    <dbReference type="NCBI Taxonomy" id="708187"/>
    <lineage>
        <taxon>Eukaryota</taxon>
        <taxon>Fungi</taxon>
        <taxon>Dikarya</taxon>
        <taxon>Ascomycota</taxon>
        <taxon>Pezizomycotina</taxon>
        <taxon>Sordariomycetes</taxon>
        <taxon>Hypocreomycetidae</taxon>
        <taxon>Glomerellales</taxon>
        <taxon>Glomerellaceae</taxon>
        <taxon>Colletotrichum</taxon>
    </lineage>
</organism>
<dbReference type="GO" id="GO:0005829">
    <property type="term" value="C:cytosol"/>
    <property type="evidence" value="ECO:0007669"/>
    <property type="project" value="TreeGrafter"/>
</dbReference>
<evidence type="ECO:0000256" key="3">
    <source>
        <dbReference type="PIRSR" id="PIRSR613078-2"/>
    </source>
</evidence>
<comment type="caution">
    <text evidence="4">The sequence shown here is derived from an EMBL/GenBank/DDBJ whole genome shotgun (WGS) entry which is preliminary data.</text>
</comment>
<dbReference type="PANTHER" id="PTHR46517:SF1">
    <property type="entry name" value="FRUCTOSE-2,6-BISPHOSPHATASE TIGAR"/>
    <property type="match status" value="1"/>
</dbReference>
<dbReference type="AlphaFoldDB" id="A0A1Q8RYT0"/>
<dbReference type="SMART" id="SM00855">
    <property type="entry name" value="PGAM"/>
    <property type="match status" value="1"/>
</dbReference>
<dbReference type="PROSITE" id="PS00175">
    <property type="entry name" value="PG_MUTASE"/>
    <property type="match status" value="1"/>
</dbReference>
<dbReference type="STRING" id="708187.A0A1Q8RYT0"/>
<dbReference type="EMBL" id="MPGH01000060">
    <property type="protein sequence ID" value="OLN92251.1"/>
    <property type="molecule type" value="Genomic_DNA"/>
</dbReference>
<keyword evidence="5" id="KW-1185">Reference proteome</keyword>
<dbReference type="SUPFAM" id="SSF53254">
    <property type="entry name" value="Phosphoglycerate mutase-like"/>
    <property type="match status" value="1"/>
</dbReference>
<keyword evidence="1" id="KW-0378">Hydrolase</keyword>
<evidence type="ECO:0000256" key="1">
    <source>
        <dbReference type="ARBA" id="ARBA00022801"/>
    </source>
</evidence>
<name>A0A1Q8RYT0_9PEZI</name>
<dbReference type="PANTHER" id="PTHR46517">
    <property type="entry name" value="FRUCTOSE-2,6-BISPHOSPHATASE TIGAR"/>
    <property type="match status" value="1"/>
</dbReference>
<dbReference type="InterPro" id="IPR029033">
    <property type="entry name" value="His_PPase_superfam"/>
</dbReference>
<dbReference type="GO" id="GO:0045820">
    <property type="term" value="P:negative regulation of glycolytic process"/>
    <property type="evidence" value="ECO:0007669"/>
    <property type="project" value="TreeGrafter"/>
</dbReference>
<reference evidence="4 5" key="1">
    <citation type="submission" date="2016-11" db="EMBL/GenBank/DDBJ databases">
        <title>Draft Genome Assembly of Colletotrichum chlorophyti a pathogen of herbaceous plants.</title>
        <authorList>
            <person name="Gan P."/>
            <person name="Narusaka M."/>
            <person name="Tsushima A."/>
            <person name="Narusaka Y."/>
            <person name="Takano Y."/>
            <person name="Shirasu K."/>
        </authorList>
    </citation>
    <scope>NUCLEOTIDE SEQUENCE [LARGE SCALE GENOMIC DNA]</scope>
    <source>
        <strain evidence="4 5">NTL11</strain>
    </source>
</reference>